<name>A0ABU7BTU5_9TELE</name>
<comment type="caution">
    <text evidence="1">The sequence shown here is derived from an EMBL/GenBank/DDBJ whole genome shotgun (WGS) entry which is preliminary data.</text>
</comment>
<reference evidence="1 2" key="1">
    <citation type="submission" date="2021-07" db="EMBL/GenBank/DDBJ databases">
        <authorList>
            <person name="Palmer J.M."/>
        </authorList>
    </citation>
    <scope>NUCLEOTIDE SEQUENCE [LARGE SCALE GENOMIC DNA]</scope>
    <source>
        <strain evidence="1 2">AT_MEX2019</strain>
        <tissue evidence="1">Muscle</tissue>
    </source>
</reference>
<accession>A0ABU7BTU5</accession>
<evidence type="ECO:0000313" key="2">
    <source>
        <dbReference type="Proteomes" id="UP001345963"/>
    </source>
</evidence>
<sequence length="80" mass="8805">MVKEELMSVVEHQDRPSNLLLTELNGPTDASCEQSSMVKIFSLLWPWEGGSEASQSRAAPGLHTTLCDVFEESTESYCVA</sequence>
<keyword evidence="2" id="KW-1185">Reference proteome</keyword>
<protein>
    <submittedName>
        <fullName evidence="1">Uncharacterized protein</fullName>
    </submittedName>
</protein>
<gene>
    <name evidence="1" type="ORF">ATANTOWER_005707</name>
</gene>
<dbReference type="EMBL" id="JAHUTI010069006">
    <property type="protein sequence ID" value="MED6253867.1"/>
    <property type="molecule type" value="Genomic_DNA"/>
</dbReference>
<dbReference type="Proteomes" id="UP001345963">
    <property type="component" value="Unassembled WGS sequence"/>
</dbReference>
<evidence type="ECO:0000313" key="1">
    <source>
        <dbReference type="EMBL" id="MED6253867.1"/>
    </source>
</evidence>
<proteinExistence type="predicted"/>
<organism evidence="1 2">
    <name type="scientific">Ataeniobius toweri</name>
    <dbReference type="NCBI Taxonomy" id="208326"/>
    <lineage>
        <taxon>Eukaryota</taxon>
        <taxon>Metazoa</taxon>
        <taxon>Chordata</taxon>
        <taxon>Craniata</taxon>
        <taxon>Vertebrata</taxon>
        <taxon>Euteleostomi</taxon>
        <taxon>Actinopterygii</taxon>
        <taxon>Neopterygii</taxon>
        <taxon>Teleostei</taxon>
        <taxon>Neoteleostei</taxon>
        <taxon>Acanthomorphata</taxon>
        <taxon>Ovalentaria</taxon>
        <taxon>Atherinomorphae</taxon>
        <taxon>Cyprinodontiformes</taxon>
        <taxon>Goodeidae</taxon>
        <taxon>Ataeniobius</taxon>
    </lineage>
</organism>